<feature type="domain" description="FCP1 homology" evidence="2">
    <location>
        <begin position="1"/>
        <end position="89"/>
    </location>
</feature>
<keyword evidence="1" id="KW-0811">Translocation</keyword>
<keyword evidence="1" id="KW-0813">Transport</keyword>
<dbReference type="InterPro" id="IPR023214">
    <property type="entry name" value="HAD_sf"/>
</dbReference>
<comment type="function">
    <text evidence="1">Essential component of the TIM23 complex, a complex that mediates the translocation of transit peptide-containing proteins across the mitochondrial inner membrane.</text>
</comment>
<keyword evidence="1" id="KW-0809">Transit peptide</keyword>
<keyword evidence="1" id="KW-0496">Mitochondrion</keyword>
<keyword evidence="1" id="KW-0653">Protein transport</keyword>
<dbReference type="InterPro" id="IPR036412">
    <property type="entry name" value="HAD-like_sf"/>
</dbReference>
<dbReference type="PANTHER" id="PTHR12210">
    <property type="entry name" value="DULLARD PROTEIN PHOSPHATASE"/>
    <property type="match status" value="1"/>
</dbReference>
<dbReference type="EMBL" id="FJ049242">
    <property type="protein sequence ID" value="AFG44625.1"/>
    <property type="molecule type" value="Genomic_DNA"/>
</dbReference>
<comment type="subunit">
    <text evidence="1">Component of the TIM23 complex.</text>
</comment>
<dbReference type="InterPro" id="IPR004274">
    <property type="entry name" value="FCP1_dom"/>
</dbReference>
<evidence type="ECO:0000259" key="2">
    <source>
        <dbReference type="PROSITE" id="PS50969"/>
    </source>
</evidence>
<dbReference type="SMART" id="SM00577">
    <property type="entry name" value="CPDc"/>
    <property type="match status" value="1"/>
</dbReference>
<dbReference type="PROSITE" id="PS50969">
    <property type="entry name" value="FCP1"/>
    <property type="match status" value="1"/>
</dbReference>
<dbReference type="GO" id="GO:0015031">
    <property type="term" value="P:protein transport"/>
    <property type="evidence" value="ECO:0007669"/>
    <property type="project" value="UniProtKB-KW"/>
</dbReference>
<dbReference type="AlphaFoldDB" id="H9V4D2"/>
<protein>
    <recommendedName>
        <fullName evidence="1">Mitochondrial import inner membrane translocase subunit TIM50</fullName>
    </recommendedName>
</protein>
<dbReference type="SUPFAM" id="SSF56784">
    <property type="entry name" value="HAD-like"/>
    <property type="match status" value="1"/>
</dbReference>
<dbReference type="InterPro" id="IPR050365">
    <property type="entry name" value="TIM50"/>
</dbReference>
<dbReference type="Gene3D" id="3.40.50.1000">
    <property type="entry name" value="HAD superfamily/HAD-like"/>
    <property type="match status" value="1"/>
</dbReference>
<feature type="non-terminal residue" evidence="3">
    <location>
        <position position="1"/>
    </location>
</feature>
<organism evidence="3">
    <name type="scientific">Pinus taeda</name>
    <name type="common">Loblolly pine</name>
    <dbReference type="NCBI Taxonomy" id="3352"/>
    <lineage>
        <taxon>Eukaryota</taxon>
        <taxon>Viridiplantae</taxon>
        <taxon>Streptophyta</taxon>
        <taxon>Embryophyta</taxon>
        <taxon>Tracheophyta</taxon>
        <taxon>Spermatophyta</taxon>
        <taxon>Pinopsida</taxon>
        <taxon>Pinidae</taxon>
        <taxon>Conifers I</taxon>
        <taxon>Pinales</taxon>
        <taxon>Pinaceae</taxon>
        <taxon>Pinus</taxon>
        <taxon>Pinus subgen. Pinus</taxon>
    </lineage>
</organism>
<dbReference type="Pfam" id="PF03031">
    <property type="entry name" value="NIF"/>
    <property type="match status" value="1"/>
</dbReference>
<evidence type="ECO:0000313" key="3">
    <source>
        <dbReference type="EMBL" id="AFG44625.1"/>
    </source>
</evidence>
<dbReference type="GO" id="GO:0005744">
    <property type="term" value="C:TIM23 mitochondrial import inner membrane translocase complex"/>
    <property type="evidence" value="ECO:0007669"/>
    <property type="project" value="UniProtKB-UniRule"/>
</dbReference>
<feature type="non-terminal residue" evidence="3">
    <location>
        <position position="135"/>
    </location>
</feature>
<reference evidence="3" key="1">
    <citation type="submission" date="2008-08" db="EMBL/GenBank/DDBJ databases">
        <title>Nucleotide Diversity and Divergence in the Loblolly Pine Gene Space.</title>
        <authorList>
            <person name="Neale D.B."/>
            <person name="Wegrzyn J.L."/>
            <person name="Lee J.M."/>
            <person name="Eckert A.J."/>
            <person name="Liechty J.D."/>
            <person name="Stevens K.A."/>
            <person name="Langley C.H."/>
        </authorList>
    </citation>
    <scope>NUCLEOTIDE SEQUENCE</scope>
    <source>
        <strain evidence="3">5105</strain>
        <tissue evidence="3">Megagametophyte</tissue>
    </source>
</reference>
<name>H9V4D2_PINTA</name>
<proteinExistence type="inferred from homology"/>
<evidence type="ECO:0000256" key="1">
    <source>
        <dbReference type="RuleBase" id="RU365079"/>
    </source>
</evidence>
<gene>
    <name evidence="3" type="ORF">0_1247_02</name>
</gene>
<sequence>KADAILDNLGDDCASYITHRLYRDSCREINGKLVKDLSALGRDIKKIVIVDDCVFRYSLQPRNAIPVMRYQGNPNDEELDYLFELLLEFSTEEDVRNLLGTQFPELHDSDTGIPKELEEHALNTGFVAARLGSYL</sequence>
<comment type="similarity">
    <text evidence="1">Belongs to the TIM50 family.</text>
</comment>
<accession>H9V4D2</accession>
<comment type="subcellular location">
    <subcellularLocation>
        <location evidence="1">Mitochondrion inner membrane</location>
        <topology evidence="1">Single-pass membrane protein</topology>
    </subcellularLocation>
</comment>